<evidence type="ECO:0000313" key="1">
    <source>
        <dbReference type="EMBL" id="MFC5401685.1"/>
    </source>
</evidence>
<evidence type="ECO:0000313" key="2">
    <source>
        <dbReference type="Proteomes" id="UP001596113"/>
    </source>
</evidence>
<proteinExistence type="predicted"/>
<reference evidence="2" key="1">
    <citation type="journal article" date="2019" name="Int. J. Syst. Evol. Microbiol.">
        <title>The Global Catalogue of Microorganisms (GCM) 10K type strain sequencing project: providing services to taxonomists for standard genome sequencing and annotation.</title>
        <authorList>
            <consortium name="The Broad Institute Genomics Platform"/>
            <consortium name="The Broad Institute Genome Sequencing Center for Infectious Disease"/>
            <person name="Wu L."/>
            <person name="Ma J."/>
        </authorList>
    </citation>
    <scope>NUCLEOTIDE SEQUENCE [LARGE SCALE GENOMIC DNA]</scope>
    <source>
        <strain evidence="2">CGMCC 1.18575</strain>
    </source>
</reference>
<gene>
    <name evidence="1" type="ORF">ACFPOF_02980</name>
</gene>
<protein>
    <submittedName>
        <fullName evidence="1">Uncharacterized protein</fullName>
    </submittedName>
</protein>
<keyword evidence="2" id="KW-1185">Reference proteome</keyword>
<accession>A0ABW0HMG5</accession>
<organism evidence="1 2">
    <name type="scientific">Cohnella soli</name>
    <dbReference type="NCBI Taxonomy" id="425005"/>
    <lineage>
        <taxon>Bacteria</taxon>
        <taxon>Bacillati</taxon>
        <taxon>Bacillota</taxon>
        <taxon>Bacilli</taxon>
        <taxon>Bacillales</taxon>
        <taxon>Paenibacillaceae</taxon>
        <taxon>Cohnella</taxon>
    </lineage>
</organism>
<comment type="caution">
    <text evidence="1">The sequence shown here is derived from an EMBL/GenBank/DDBJ whole genome shotgun (WGS) entry which is preliminary data.</text>
</comment>
<dbReference type="RefSeq" id="WP_378129479.1">
    <property type="nucleotide sequence ID" value="NZ_JBHSMI010000005.1"/>
</dbReference>
<dbReference type="Proteomes" id="UP001596113">
    <property type="component" value="Unassembled WGS sequence"/>
</dbReference>
<dbReference type="EMBL" id="JBHSMI010000005">
    <property type="protein sequence ID" value="MFC5401685.1"/>
    <property type="molecule type" value="Genomic_DNA"/>
</dbReference>
<sequence length="57" mass="6276">MESGINENSFSLALLKPDEVEEVRAMEQKMTEKVGHPISLIAYQADVDEDIASGKPN</sequence>
<name>A0ABW0HMG5_9BACL</name>